<evidence type="ECO:0000313" key="9">
    <source>
        <dbReference type="EMBL" id="URE43065.1"/>
    </source>
</evidence>
<feature type="domain" description="Myb-like" evidence="7">
    <location>
        <begin position="9"/>
        <end position="61"/>
    </location>
</feature>
<evidence type="ECO:0000256" key="2">
    <source>
        <dbReference type="ARBA" id="ARBA00022737"/>
    </source>
</evidence>
<dbReference type="InterPro" id="IPR017930">
    <property type="entry name" value="Myb_dom"/>
</dbReference>
<dbReference type="Proteomes" id="UP001055439">
    <property type="component" value="Chromosome 9"/>
</dbReference>
<proteinExistence type="predicted"/>
<protein>
    <submittedName>
        <fullName evidence="9">Myb-like DNA-binding domain</fullName>
    </submittedName>
</protein>
<dbReference type="CDD" id="cd00167">
    <property type="entry name" value="SANT"/>
    <property type="match status" value="2"/>
</dbReference>
<reference evidence="9" key="1">
    <citation type="submission" date="2022-05" db="EMBL/GenBank/DDBJ databases">
        <title>The Musa troglodytarum L. genome provides insights into the mechanism of non-climacteric behaviour and enrichment of carotenoids.</title>
        <authorList>
            <person name="Wang J."/>
        </authorList>
    </citation>
    <scope>NUCLEOTIDE SEQUENCE</scope>
    <source>
        <tissue evidence="9">Leaf</tissue>
    </source>
</reference>
<feature type="domain" description="Myb-like" evidence="7">
    <location>
        <begin position="62"/>
        <end position="112"/>
    </location>
</feature>
<dbReference type="GO" id="GO:0080090">
    <property type="term" value="P:regulation of primary metabolic process"/>
    <property type="evidence" value="ECO:0007669"/>
    <property type="project" value="UniProtKB-ARBA"/>
</dbReference>
<dbReference type="OrthoDB" id="2143914at2759"/>
<dbReference type="EMBL" id="CP097511">
    <property type="protein sequence ID" value="URE43065.1"/>
    <property type="molecule type" value="Genomic_DNA"/>
</dbReference>
<organism evidence="9 10">
    <name type="scientific">Musa troglodytarum</name>
    <name type="common">fe'i banana</name>
    <dbReference type="NCBI Taxonomy" id="320322"/>
    <lineage>
        <taxon>Eukaryota</taxon>
        <taxon>Viridiplantae</taxon>
        <taxon>Streptophyta</taxon>
        <taxon>Embryophyta</taxon>
        <taxon>Tracheophyta</taxon>
        <taxon>Spermatophyta</taxon>
        <taxon>Magnoliopsida</taxon>
        <taxon>Liliopsida</taxon>
        <taxon>Zingiberales</taxon>
        <taxon>Musaceae</taxon>
        <taxon>Musa</taxon>
    </lineage>
</organism>
<dbReference type="FunFam" id="1.10.10.60:FF:000394">
    <property type="entry name" value="MYB transcription factor"/>
    <property type="match status" value="1"/>
</dbReference>
<sequence length="313" mass="34530">MGRAPCCDEHGLKKGPWSSEEDQKLIQYIQNHGHGCWKALPKLAGLNRCGKSCRLRWTNYLRPDIKREKFSQEEEDTILHLHSILGNKWSSIAAHLPGRTDNDIKNLWNSCLKKKLIRMGIDPMTHRPRAEELVAGLQQHLSHTVHKEFLERVPWEEHAAQLQAAARALATLQFLDSLLQPSATVGISSGNVNCLDSIISTMEPMKLLETAIPSLSSFPSPGPSPASSSHARHHCFPGMSYSLEQPLGSAINEESSFVVLSEEERNGIRASGVSSPFLLPPLCDVSWGNGAGWSTSNYGGSLSPSSLWPENLE</sequence>
<keyword evidence="4 9" id="KW-0238">DNA-binding</keyword>
<dbReference type="PANTHER" id="PTHR47994:SF5">
    <property type="entry name" value="F14D16.11-RELATED"/>
    <property type="match status" value="1"/>
</dbReference>
<name>A0A9E7HZU2_9LILI</name>
<dbReference type="Pfam" id="PF00249">
    <property type="entry name" value="Myb_DNA-binding"/>
    <property type="match status" value="2"/>
</dbReference>
<evidence type="ECO:0000259" key="7">
    <source>
        <dbReference type="PROSITE" id="PS50090"/>
    </source>
</evidence>
<gene>
    <name evidence="9" type="ORF">MUK42_25173</name>
</gene>
<feature type="domain" description="HTH myb-type" evidence="8">
    <location>
        <begin position="62"/>
        <end position="116"/>
    </location>
</feature>
<dbReference type="InterPro" id="IPR015495">
    <property type="entry name" value="Myb_TF_plants"/>
</dbReference>
<evidence type="ECO:0000256" key="3">
    <source>
        <dbReference type="ARBA" id="ARBA00023015"/>
    </source>
</evidence>
<dbReference type="SUPFAM" id="SSF46689">
    <property type="entry name" value="Homeodomain-like"/>
    <property type="match status" value="1"/>
</dbReference>
<dbReference type="PROSITE" id="PS50090">
    <property type="entry name" value="MYB_LIKE"/>
    <property type="match status" value="2"/>
</dbReference>
<comment type="subcellular location">
    <subcellularLocation>
        <location evidence="1">Nucleus</location>
    </subcellularLocation>
</comment>
<evidence type="ECO:0000256" key="4">
    <source>
        <dbReference type="ARBA" id="ARBA00023125"/>
    </source>
</evidence>
<feature type="domain" description="HTH myb-type" evidence="8">
    <location>
        <begin position="9"/>
        <end position="61"/>
    </location>
</feature>
<accession>A0A9E7HZU2</accession>
<dbReference type="AlphaFoldDB" id="A0A9E7HZU2"/>
<keyword evidence="3" id="KW-0805">Transcription regulation</keyword>
<evidence type="ECO:0000256" key="1">
    <source>
        <dbReference type="ARBA" id="ARBA00004123"/>
    </source>
</evidence>
<dbReference type="InterPro" id="IPR009057">
    <property type="entry name" value="Homeodomain-like_sf"/>
</dbReference>
<dbReference type="GO" id="GO:0005634">
    <property type="term" value="C:nucleus"/>
    <property type="evidence" value="ECO:0007669"/>
    <property type="project" value="UniProtKB-SubCell"/>
</dbReference>
<dbReference type="Gene3D" id="1.10.10.60">
    <property type="entry name" value="Homeodomain-like"/>
    <property type="match status" value="2"/>
</dbReference>
<dbReference type="SMART" id="SM00717">
    <property type="entry name" value="SANT"/>
    <property type="match status" value="2"/>
</dbReference>
<evidence type="ECO:0000259" key="8">
    <source>
        <dbReference type="PROSITE" id="PS51294"/>
    </source>
</evidence>
<dbReference type="GO" id="GO:0000976">
    <property type="term" value="F:transcription cis-regulatory region binding"/>
    <property type="evidence" value="ECO:0007669"/>
    <property type="project" value="UniProtKB-ARBA"/>
</dbReference>
<evidence type="ECO:0000256" key="6">
    <source>
        <dbReference type="ARBA" id="ARBA00023242"/>
    </source>
</evidence>
<keyword evidence="2" id="KW-0677">Repeat</keyword>
<keyword evidence="5" id="KW-0804">Transcription</keyword>
<dbReference type="FunFam" id="1.10.10.60:FF:000001">
    <property type="entry name" value="MYB-related transcription factor"/>
    <property type="match status" value="1"/>
</dbReference>
<dbReference type="PROSITE" id="PS51294">
    <property type="entry name" value="HTH_MYB"/>
    <property type="match status" value="2"/>
</dbReference>
<keyword evidence="10" id="KW-1185">Reference proteome</keyword>
<dbReference type="PANTHER" id="PTHR47994">
    <property type="entry name" value="F14D16.11-RELATED"/>
    <property type="match status" value="1"/>
</dbReference>
<evidence type="ECO:0000256" key="5">
    <source>
        <dbReference type="ARBA" id="ARBA00023163"/>
    </source>
</evidence>
<dbReference type="InterPro" id="IPR001005">
    <property type="entry name" value="SANT/Myb"/>
</dbReference>
<keyword evidence="6" id="KW-0539">Nucleus</keyword>
<evidence type="ECO:0000313" key="10">
    <source>
        <dbReference type="Proteomes" id="UP001055439"/>
    </source>
</evidence>
<dbReference type="GO" id="GO:0051707">
    <property type="term" value="P:response to other organism"/>
    <property type="evidence" value="ECO:0007669"/>
    <property type="project" value="UniProtKB-ARBA"/>
</dbReference>